<feature type="compositionally biased region" description="Polar residues" evidence="1">
    <location>
        <begin position="423"/>
        <end position="439"/>
    </location>
</feature>
<dbReference type="InterPro" id="IPR046561">
    <property type="entry name" value="DUF6716"/>
</dbReference>
<dbReference type="RefSeq" id="WP_204979105.1">
    <property type="nucleotide sequence ID" value="NZ_JBHTII010000002.1"/>
</dbReference>
<comment type="caution">
    <text evidence="2">The sequence shown here is derived from an EMBL/GenBank/DDBJ whole genome shotgun (WGS) entry which is preliminary data.</text>
</comment>
<accession>A0ABW3AK28</accession>
<evidence type="ECO:0000313" key="2">
    <source>
        <dbReference type="EMBL" id="MFD0791336.1"/>
    </source>
</evidence>
<reference evidence="3" key="1">
    <citation type="journal article" date="2019" name="Int. J. Syst. Evol. Microbiol.">
        <title>The Global Catalogue of Microorganisms (GCM) 10K type strain sequencing project: providing services to taxonomists for standard genome sequencing and annotation.</title>
        <authorList>
            <consortium name="The Broad Institute Genomics Platform"/>
            <consortium name="The Broad Institute Genome Sequencing Center for Infectious Disease"/>
            <person name="Wu L."/>
            <person name="Ma J."/>
        </authorList>
    </citation>
    <scope>NUCLEOTIDE SEQUENCE [LARGE SCALE GENOMIC DNA]</scope>
    <source>
        <strain evidence="3">CCUG 54523</strain>
    </source>
</reference>
<feature type="region of interest" description="Disordered" evidence="1">
    <location>
        <begin position="404"/>
        <end position="439"/>
    </location>
</feature>
<dbReference type="Proteomes" id="UP001597055">
    <property type="component" value="Unassembled WGS sequence"/>
</dbReference>
<evidence type="ECO:0000256" key="1">
    <source>
        <dbReference type="SAM" id="MobiDB-lite"/>
    </source>
</evidence>
<organism evidence="2 3">
    <name type="scientific">Microbacterium insulae</name>
    <dbReference type="NCBI Taxonomy" id="483014"/>
    <lineage>
        <taxon>Bacteria</taxon>
        <taxon>Bacillati</taxon>
        <taxon>Actinomycetota</taxon>
        <taxon>Actinomycetes</taxon>
        <taxon>Micrococcales</taxon>
        <taxon>Microbacteriaceae</taxon>
        <taxon>Microbacterium</taxon>
    </lineage>
</organism>
<dbReference type="EMBL" id="JBHTII010000002">
    <property type="protein sequence ID" value="MFD0791336.1"/>
    <property type="molecule type" value="Genomic_DNA"/>
</dbReference>
<name>A0ABW3AK28_9MICO</name>
<dbReference type="Pfam" id="PF20471">
    <property type="entry name" value="DUF6716"/>
    <property type="match status" value="1"/>
</dbReference>
<protein>
    <submittedName>
        <fullName evidence="2">DUF6716 putative glycosyltransferase</fullName>
    </submittedName>
</protein>
<keyword evidence="3" id="KW-1185">Reference proteome</keyword>
<sequence length="439" mass="46610">MSTGRRIVAVADTDSYVKWAAALIGGLTEWDASLLVLETPLVVSEAQLSAAVSGSGLAATQVSRVTWDRLAASVDGADAVLLAARGPLVRVLAREIAALSPRPVLVTGLPGISIPATRKAISYRTQCDLFVLHSRRECRDFDALARERGMPQRFALATLPFARGGIASGPRGTDLVFAGQAKVPAERADRVRIARLLRRAAEVDPTRRVVVKLRAGAGEQQTHAERDAYPDLLAALGPLPPNLSTSTASMREALDTAEGLVTVSSTAAIEAVGRGIPVIALDLFGVAPELINEVLAEAGLLGGEDDVVARRFRIPDPAWLEDNYFHDAAADDWDSRLIRLIEAREAGLLVPRAPLARRGGILRDAWERRTALGSHDRSVSGGIALALGMPARAAVRGARRVQAVTRGSEGTRTLEGQWPPPSSLATTRAMTTATPSSPR</sequence>
<proteinExistence type="predicted"/>
<gene>
    <name evidence="2" type="ORF">ACFQ0P_13085</name>
</gene>
<evidence type="ECO:0000313" key="3">
    <source>
        <dbReference type="Proteomes" id="UP001597055"/>
    </source>
</evidence>